<feature type="transmembrane region" description="Helical" evidence="1">
    <location>
        <begin position="95"/>
        <end position="114"/>
    </location>
</feature>
<evidence type="ECO:0000256" key="1">
    <source>
        <dbReference type="SAM" id="Phobius"/>
    </source>
</evidence>
<accession>A0ABT2FKV4</accession>
<proteinExistence type="predicted"/>
<keyword evidence="1" id="KW-1133">Transmembrane helix</keyword>
<dbReference type="Proteomes" id="UP001201549">
    <property type="component" value="Unassembled WGS sequence"/>
</dbReference>
<gene>
    <name evidence="2" type="ORF">L9G74_10950</name>
</gene>
<evidence type="ECO:0000313" key="3">
    <source>
        <dbReference type="Proteomes" id="UP001201549"/>
    </source>
</evidence>
<keyword evidence="3" id="KW-1185">Reference proteome</keyword>
<keyword evidence="1" id="KW-0472">Membrane</keyword>
<organism evidence="2 3">
    <name type="scientific">Shewanella electrica</name>
    <dbReference type="NCBI Taxonomy" id="515560"/>
    <lineage>
        <taxon>Bacteria</taxon>
        <taxon>Pseudomonadati</taxon>
        <taxon>Pseudomonadota</taxon>
        <taxon>Gammaproteobacteria</taxon>
        <taxon>Alteromonadales</taxon>
        <taxon>Shewanellaceae</taxon>
        <taxon>Shewanella</taxon>
    </lineage>
</organism>
<evidence type="ECO:0000313" key="2">
    <source>
        <dbReference type="EMBL" id="MCS4556961.1"/>
    </source>
</evidence>
<comment type="caution">
    <text evidence="2">The sequence shown here is derived from an EMBL/GenBank/DDBJ whole genome shotgun (WGS) entry which is preliminary data.</text>
</comment>
<dbReference type="EMBL" id="JAKOGG010000006">
    <property type="protein sequence ID" value="MCS4556961.1"/>
    <property type="molecule type" value="Genomic_DNA"/>
</dbReference>
<name>A0ABT2FKV4_9GAMM</name>
<reference evidence="3" key="1">
    <citation type="submission" date="2023-07" db="EMBL/GenBank/DDBJ databases">
        <title>Shewanella mangrovi sp. nov., an acetaldehyde- degrading bacterium isolated from mangrove sediment.</title>
        <authorList>
            <person name="Liu Y."/>
        </authorList>
    </citation>
    <scope>NUCLEOTIDE SEQUENCE [LARGE SCALE GENOMIC DNA]</scope>
    <source>
        <strain evidence="3">C32</strain>
    </source>
</reference>
<dbReference type="RefSeq" id="WP_238896368.1">
    <property type="nucleotide sequence ID" value="NZ_JAKOGG010000006.1"/>
</dbReference>
<protein>
    <submittedName>
        <fullName evidence="2">Uncharacterized protein</fullName>
    </submittedName>
</protein>
<keyword evidence="1" id="KW-0812">Transmembrane</keyword>
<sequence>MGFEWVQRSSYLIDQQPLAVTYNRLTTRLVISNGEDVLFSRLVMFAPIRCTAEFAVNATHYTLKLSWLPIWSAKLMRGADVMVTELFPKRRRRSIIVLGYALFMLLARASFILFDALTA</sequence>